<comment type="pathway">
    <text evidence="4">Quinol/quinone metabolism; 1,4-dihydroxy-2-naphthoate biosynthesis; 1,4-dihydroxy-2-naphthoate from chorismate: step 4/7.</text>
</comment>
<dbReference type="InterPro" id="IPR029017">
    <property type="entry name" value="Enolase-like_N"/>
</dbReference>
<dbReference type="GeneID" id="67177448"/>
<feature type="binding site" evidence="4">
    <location>
        <position position="237"/>
    </location>
    <ligand>
        <name>Mg(2+)</name>
        <dbReference type="ChEBI" id="CHEBI:18420"/>
    </ligand>
</feature>
<evidence type="ECO:0000259" key="5">
    <source>
        <dbReference type="SMART" id="SM00922"/>
    </source>
</evidence>
<comment type="pathway">
    <text evidence="4">Quinol/quinone metabolism; menaquinone biosynthesis.</text>
</comment>
<comment type="catalytic activity">
    <reaction evidence="4">
        <text>(1R,6R)-6-hydroxy-2-succinyl-cyclohexa-2,4-diene-1-carboxylate = 2-succinylbenzoate + H2O</text>
        <dbReference type="Rhea" id="RHEA:10196"/>
        <dbReference type="ChEBI" id="CHEBI:15377"/>
        <dbReference type="ChEBI" id="CHEBI:18325"/>
        <dbReference type="ChEBI" id="CHEBI:58689"/>
        <dbReference type="EC" id="4.2.1.113"/>
    </reaction>
</comment>
<accession>A0A8T8WFC2</accession>
<comment type="similarity">
    <text evidence="4">Belongs to the mandelate racemase/muconate lactonizing enzyme family. MenC type 1 subfamily.</text>
</comment>
<keyword evidence="1 4" id="KW-0479">Metal-binding</keyword>
<comment type="cofactor">
    <cofactor evidence="4">
        <name>a divalent metal cation</name>
        <dbReference type="ChEBI" id="CHEBI:60240"/>
    </cofactor>
</comment>
<dbReference type="InterPro" id="IPR029065">
    <property type="entry name" value="Enolase_C-like"/>
</dbReference>
<keyword evidence="3 4" id="KW-0456">Lyase</keyword>
<name>A0A8T8WFC2_9EURY</name>
<gene>
    <name evidence="4" type="primary">menC</name>
    <name evidence="6" type="ORF">K6T50_04860</name>
</gene>
<evidence type="ECO:0000313" key="6">
    <source>
        <dbReference type="EMBL" id="QZP38476.1"/>
    </source>
</evidence>
<dbReference type="GO" id="GO:0000287">
    <property type="term" value="F:magnesium ion binding"/>
    <property type="evidence" value="ECO:0007669"/>
    <property type="project" value="UniProtKB-UniRule"/>
</dbReference>
<feature type="active site" description="Proton donor" evidence="4">
    <location>
        <position position="153"/>
    </location>
</feature>
<keyword evidence="4" id="KW-0474">Menaquinone biosynthesis</keyword>
<dbReference type="RefSeq" id="WP_222608276.1">
    <property type="nucleotide sequence ID" value="NZ_CP081958.1"/>
</dbReference>
<dbReference type="Pfam" id="PF13378">
    <property type="entry name" value="MR_MLE_C"/>
    <property type="match status" value="1"/>
</dbReference>
<dbReference type="Gene3D" id="3.30.390.10">
    <property type="entry name" value="Enolase-like, N-terminal domain"/>
    <property type="match status" value="1"/>
</dbReference>
<evidence type="ECO:0000256" key="4">
    <source>
        <dbReference type="HAMAP-Rule" id="MF_00470"/>
    </source>
</evidence>
<feature type="binding site" evidence="4">
    <location>
        <position position="188"/>
    </location>
    <ligand>
        <name>Mg(2+)</name>
        <dbReference type="ChEBI" id="CHEBI:18420"/>
    </ligand>
</feature>
<evidence type="ECO:0000256" key="1">
    <source>
        <dbReference type="ARBA" id="ARBA00022723"/>
    </source>
</evidence>
<dbReference type="SUPFAM" id="SSF51604">
    <property type="entry name" value="Enolase C-terminal domain-like"/>
    <property type="match status" value="1"/>
</dbReference>
<dbReference type="SMART" id="SM00922">
    <property type="entry name" value="MR_MLE"/>
    <property type="match status" value="1"/>
</dbReference>
<protein>
    <recommendedName>
        <fullName evidence="4">o-succinylbenzoate synthase</fullName>
        <shortName evidence="4">OSB synthase</shortName>
        <shortName evidence="4">OSBS</shortName>
        <ecNumber evidence="4">4.2.1.113</ecNumber>
    </recommendedName>
    <alternativeName>
        <fullName evidence="4">4-(2'-carboxyphenyl)-4-oxybutyric acid synthase</fullName>
    </alternativeName>
    <alternativeName>
        <fullName evidence="4">o-succinylbenzoic acid synthase</fullName>
    </alternativeName>
</protein>
<reference evidence="6 7" key="1">
    <citation type="journal article" date="2021" name="Int. J. Syst. Evol. Microbiol.">
        <title>Halobaculum halophilum sp. nov. and Halobaculum salinum sp. nov., isolated from salt lake and saline soil.</title>
        <authorList>
            <person name="Cui H.L."/>
            <person name="Shi X.W."/>
            <person name="Yin X.M."/>
            <person name="Yang X.Y."/>
            <person name="Hou J."/>
            <person name="Zhu L."/>
        </authorList>
    </citation>
    <scope>NUCLEOTIDE SEQUENCE [LARGE SCALE GENOMIC DNA]</scope>
    <source>
        <strain evidence="6 7">NBRC 109044</strain>
    </source>
</reference>
<dbReference type="KEGG" id="hmp:K6T50_04860"/>
<dbReference type="InterPro" id="IPR013342">
    <property type="entry name" value="Mandelate_racemase_C"/>
</dbReference>
<dbReference type="SUPFAM" id="SSF54826">
    <property type="entry name" value="Enolase N-terminal domain-like"/>
    <property type="match status" value="1"/>
</dbReference>
<dbReference type="PANTHER" id="PTHR48073">
    <property type="entry name" value="O-SUCCINYLBENZOATE SYNTHASE-RELATED"/>
    <property type="match status" value="1"/>
</dbReference>
<evidence type="ECO:0000256" key="3">
    <source>
        <dbReference type="ARBA" id="ARBA00023239"/>
    </source>
</evidence>
<evidence type="ECO:0000256" key="2">
    <source>
        <dbReference type="ARBA" id="ARBA00022842"/>
    </source>
</evidence>
<dbReference type="HAMAP" id="MF_00470">
    <property type="entry name" value="MenC_1"/>
    <property type="match status" value="1"/>
</dbReference>
<sequence length="357" mass="35557">MTVVALRAFALDLATPLSTAAGDIETREGLLVHVDLAGTTGVGEATPLPGRTESLPECRAALERARDEGTPPGPETPAARHAVTLAYRDAFARRSGRSVAATLARDGDGAGDATGPAASSVPVNATVGDGNAADTVAAAEAAVESGYCTVKLKVGVRPVAEDVERVRAVDDARNASRADGDAVTLRVDANGAWDRPTARRALAALDGLVEYVEQPLPAGDLAGHAALRGVGAPVALDESLARYGVREVIAAGAADAVVLKPMALGGPSRALAAGRAAAHAGLDAVVTTTIDAAVARTAAVHVAAALPGGGQRAHGLATADLLAEDLVAVDPVPVENGRIAVPTGPGLAGDALDDVAE</sequence>
<dbReference type="EMBL" id="CP081958">
    <property type="protein sequence ID" value="QZP38476.1"/>
    <property type="molecule type" value="Genomic_DNA"/>
</dbReference>
<dbReference type="InterPro" id="IPR010196">
    <property type="entry name" value="OSB_synthase_MenC1"/>
</dbReference>
<dbReference type="Proteomes" id="UP000826254">
    <property type="component" value="Chromosome"/>
</dbReference>
<comment type="function">
    <text evidence="4">Converts 2-succinyl-6-hydroxy-2,4-cyclohexadiene-1-carboxylate (SHCHC) to 2-succinylbenzoate (OSB).</text>
</comment>
<dbReference type="PANTHER" id="PTHR48073:SF2">
    <property type="entry name" value="O-SUCCINYLBENZOATE SYNTHASE"/>
    <property type="match status" value="1"/>
</dbReference>
<evidence type="ECO:0000313" key="7">
    <source>
        <dbReference type="Proteomes" id="UP000826254"/>
    </source>
</evidence>
<dbReference type="InterPro" id="IPR036849">
    <property type="entry name" value="Enolase-like_C_sf"/>
</dbReference>
<feature type="binding site" evidence="4">
    <location>
        <position position="213"/>
    </location>
    <ligand>
        <name>Mg(2+)</name>
        <dbReference type="ChEBI" id="CHEBI:18420"/>
    </ligand>
</feature>
<proteinExistence type="inferred from homology"/>
<keyword evidence="2 4" id="KW-0460">Magnesium</keyword>
<dbReference type="AlphaFoldDB" id="A0A8T8WFC2"/>
<dbReference type="GO" id="GO:0043748">
    <property type="term" value="F:O-succinylbenzoate synthase activity"/>
    <property type="evidence" value="ECO:0007669"/>
    <property type="project" value="UniProtKB-EC"/>
</dbReference>
<keyword evidence="7" id="KW-1185">Reference proteome</keyword>
<dbReference type="GO" id="GO:0009234">
    <property type="term" value="P:menaquinone biosynthetic process"/>
    <property type="evidence" value="ECO:0007669"/>
    <property type="project" value="UniProtKB-UniRule"/>
</dbReference>
<feature type="domain" description="Mandelate racemase/muconate lactonizing enzyme C-terminal" evidence="5">
    <location>
        <begin position="132"/>
        <end position="233"/>
    </location>
</feature>
<dbReference type="SFLD" id="SFLDF00009">
    <property type="entry name" value="o-succinylbenzoate_synthase"/>
    <property type="match status" value="1"/>
</dbReference>
<feature type="active site" description="Proton acceptor" evidence="4">
    <location>
        <position position="260"/>
    </location>
</feature>
<dbReference type="SFLD" id="SFLDG00180">
    <property type="entry name" value="muconate_cycloisomerase"/>
    <property type="match status" value="1"/>
</dbReference>
<dbReference type="EC" id="4.2.1.113" evidence="4"/>
<dbReference type="SFLD" id="SFLDS00001">
    <property type="entry name" value="Enolase"/>
    <property type="match status" value="1"/>
</dbReference>
<dbReference type="Gene3D" id="3.20.20.120">
    <property type="entry name" value="Enolase-like C-terminal domain"/>
    <property type="match status" value="1"/>
</dbReference>
<organism evidence="6 7">
    <name type="scientific">Halobaculum magnesiiphilum</name>
    <dbReference type="NCBI Taxonomy" id="1017351"/>
    <lineage>
        <taxon>Archaea</taxon>
        <taxon>Methanobacteriati</taxon>
        <taxon>Methanobacteriota</taxon>
        <taxon>Stenosarchaea group</taxon>
        <taxon>Halobacteria</taxon>
        <taxon>Halobacteriales</taxon>
        <taxon>Haloferacaceae</taxon>
        <taxon>Halobaculum</taxon>
    </lineage>
</organism>
<dbReference type="CDD" id="cd03320">
    <property type="entry name" value="OSBS"/>
    <property type="match status" value="1"/>
</dbReference>